<keyword evidence="1" id="KW-0732">Signal</keyword>
<name>A0A071KX37_PSEAI</name>
<dbReference type="RefSeq" id="WP_003091690.1">
    <property type="nucleotide sequence ID" value="NZ_AP014622.1"/>
</dbReference>
<dbReference type="Proteomes" id="UP000194857">
    <property type="component" value="Unassembled WGS sequence"/>
</dbReference>
<proteinExistence type="predicted"/>
<accession>A0A071KX37</accession>
<dbReference type="AlphaFoldDB" id="A0A071KX37"/>
<evidence type="ECO:0000256" key="1">
    <source>
        <dbReference type="SAM" id="SignalP"/>
    </source>
</evidence>
<dbReference type="KEGG" id="paeb:NCGM1900_2958"/>
<evidence type="ECO:0000313" key="3">
    <source>
        <dbReference type="EMBL" id="WOS79805.1"/>
    </source>
</evidence>
<dbReference type="EMBL" id="NFFZ01000012">
    <property type="protein sequence ID" value="OTI58895.1"/>
    <property type="molecule type" value="Genomic_DNA"/>
</dbReference>
<evidence type="ECO:0000313" key="4">
    <source>
        <dbReference type="Proteomes" id="UP000194857"/>
    </source>
</evidence>
<dbReference type="eggNOG" id="ENOG5033ZZB">
    <property type="taxonomic scope" value="Bacteria"/>
</dbReference>
<feature type="signal peptide" evidence="1">
    <location>
        <begin position="1"/>
        <end position="32"/>
    </location>
</feature>
<dbReference type="EMBL" id="CP136986">
    <property type="protein sequence ID" value="WOS79805.1"/>
    <property type="molecule type" value="Genomic_DNA"/>
</dbReference>
<reference evidence="3" key="2">
    <citation type="submission" date="2023-06" db="EMBL/GenBank/DDBJ databases">
        <authorList>
            <consortium name="Clinical and Environmental Microbiology Branch: Whole genome sequencing antimicrobial resistance pathogens in the healthcare setting"/>
        </authorList>
    </citation>
    <scope>NUCLEOTIDE SEQUENCE</scope>
    <source>
        <strain evidence="3">2021CK-01020</strain>
    </source>
</reference>
<protein>
    <submittedName>
        <fullName evidence="2">Uncharacterized protein</fullName>
    </submittedName>
</protein>
<gene>
    <name evidence="2" type="ORF">CAZ10_22060</name>
    <name evidence="3" type="ORF">L4V69_11795</name>
</gene>
<feature type="chain" id="PRO_5015027792" evidence="1">
    <location>
        <begin position="33"/>
        <end position="166"/>
    </location>
</feature>
<dbReference type="Proteomes" id="UP001297540">
    <property type="component" value="Chromosome"/>
</dbReference>
<organism evidence="2 4">
    <name type="scientific">Pseudomonas aeruginosa</name>
    <dbReference type="NCBI Taxonomy" id="287"/>
    <lineage>
        <taxon>Bacteria</taxon>
        <taxon>Pseudomonadati</taxon>
        <taxon>Pseudomonadota</taxon>
        <taxon>Gammaproteobacteria</taxon>
        <taxon>Pseudomonadales</taxon>
        <taxon>Pseudomonadaceae</taxon>
        <taxon>Pseudomonas</taxon>
    </lineage>
</organism>
<reference evidence="2 4" key="1">
    <citation type="submission" date="2017-05" db="EMBL/GenBank/DDBJ databases">
        <authorList>
            <person name="Song R."/>
            <person name="Chenine A.L."/>
            <person name="Ruprecht R.M."/>
        </authorList>
    </citation>
    <scope>NUCLEOTIDE SEQUENCE [LARGE SCALE GENOMIC DNA]</scope>
    <source>
        <strain evidence="2 4">S567_C10_BS</strain>
    </source>
</reference>
<sequence length="166" mass="18170">MNRFSLPRPDARQCVAGLGFSALLLLASSANAAACRDITSVQQSADATRNTSMGGHVTQHIYGMTPPSGSSQKDKTLFKSRGNYDAAWRQYGYIDNPVACSGNSKFQVVSLEKLHMGKIDAYSCKQADGQGVCTRWDTYMAKEISYGFVLKDGKWILNTLYPVPLD</sequence>
<evidence type="ECO:0000313" key="2">
    <source>
        <dbReference type="EMBL" id="OTI58895.1"/>
    </source>
</evidence>
<reference evidence="3" key="3">
    <citation type="submission" date="2023-10" db="EMBL/GenBank/DDBJ databases">
        <title>Pathogen: clinical or host-associated sample.</title>
        <authorList>
            <person name="Hergert J."/>
            <person name="Casey R."/>
            <person name="Wagner J."/>
            <person name="Young E.L."/>
            <person name="Oakeson K.F."/>
        </authorList>
    </citation>
    <scope>NUCLEOTIDE SEQUENCE</scope>
    <source>
        <strain evidence="3">2021CK-01020</strain>
    </source>
</reference>